<evidence type="ECO:0000313" key="2">
    <source>
        <dbReference type="Proteomes" id="UP000002518"/>
    </source>
</evidence>
<dbReference type="InterPro" id="IPR018686">
    <property type="entry name" value="DUF2175"/>
</dbReference>
<sequence>MGLKTWECSICGGTIIEGQRFTFIPGQGAVHFECLAESTLKKPSGDAVALLDANEVLLYTIVRLKEAARIAESEEIKNSIDNVRIEVERLAGILSKKLVEAVKG</sequence>
<organism evidence="1 2">
    <name type="scientific">Aeropyrum pernix (strain ATCC 700893 / DSM 11879 / JCM 9820 / NBRC 100138 / K1)</name>
    <dbReference type="NCBI Taxonomy" id="272557"/>
    <lineage>
        <taxon>Archaea</taxon>
        <taxon>Thermoproteota</taxon>
        <taxon>Thermoprotei</taxon>
        <taxon>Desulfurococcales</taxon>
        <taxon>Desulfurococcaceae</taxon>
        <taxon>Aeropyrum</taxon>
    </lineage>
</organism>
<protein>
    <recommendedName>
        <fullName evidence="3">DUF2175 domain-containing protein</fullName>
    </recommendedName>
</protein>
<dbReference type="GeneID" id="1445636"/>
<proteinExistence type="predicted"/>
<evidence type="ECO:0000313" key="1">
    <source>
        <dbReference type="EMBL" id="BAA78996.2"/>
    </source>
</evidence>
<gene>
    <name evidence="1" type="ordered locus">APE_0087.1</name>
</gene>
<dbReference type="EnsemblBacteria" id="BAA78996">
    <property type="protein sequence ID" value="BAA78996"/>
    <property type="gene ID" value="APE_0087.1"/>
</dbReference>
<reference evidence="1 2" key="1">
    <citation type="journal article" date="1999" name="DNA Res.">
        <title>Complete genome sequence of an aerobic hyper-thermophilic crenarchaeon, Aeropyrum pernix K1.</title>
        <authorList>
            <person name="Kawarabayasi Y."/>
            <person name="Hino Y."/>
            <person name="Horikawa H."/>
            <person name="Yamazaki S."/>
            <person name="Haikawa Y."/>
            <person name="Jin-no K."/>
            <person name="Takahashi M."/>
            <person name="Sekine M."/>
            <person name="Baba S."/>
            <person name="Ankai A."/>
            <person name="Kosugi H."/>
            <person name="Hosoyama A."/>
            <person name="Fukui S."/>
            <person name="Nagai Y."/>
            <person name="Nishijima K."/>
            <person name="Nakazawa H."/>
            <person name="Takamiya M."/>
            <person name="Masuda S."/>
            <person name="Funahashi T."/>
            <person name="Tanaka T."/>
            <person name="Kudoh Y."/>
            <person name="Yamazaki J."/>
            <person name="Kushida N."/>
            <person name="Oguchi A."/>
            <person name="Aoki K."/>
            <person name="Kubota K."/>
            <person name="Nakamura Y."/>
            <person name="Nomura N."/>
            <person name="Sako Y."/>
            <person name="Kikuchi H."/>
        </authorList>
    </citation>
    <scope>NUCLEOTIDE SEQUENCE [LARGE SCALE GENOMIC DNA]</scope>
    <source>
        <strain evidence="2">ATCC 700893 / DSM 11879 / JCM 9820 / NBRC 100138 / K1</strain>
    </source>
</reference>
<dbReference type="Proteomes" id="UP000002518">
    <property type="component" value="Chromosome"/>
</dbReference>
<dbReference type="RefSeq" id="WP_010865479.1">
    <property type="nucleotide sequence ID" value="NC_000854.2"/>
</dbReference>
<evidence type="ECO:0008006" key="3">
    <source>
        <dbReference type="Google" id="ProtNLM"/>
    </source>
</evidence>
<dbReference type="eggNOG" id="arCOG00317">
    <property type="taxonomic scope" value="Archaea"/>
</dbReference>
<dbReference type="PIR" id="B72762">
    <property type="entry name" value="B72762"/>
</dbReference>
<dbReference type="AlphaFoldDB" id="Q9YG14"/>
<name>Q9YG14_AERPE</name>
<keyword evidence="2" id="KW-1185">Reference proteome</keyword>
<dbReference type="KEGG" id="ape:APE_0087.1"/>
<dbReference type="EMBL" id="BA000002">
    <property type="protein sequence ID" value="BAA78996.2"/>
    <property type="molecule type" value="Genomic_DNA"/>
</dbReference>
<accession>Q9YG14</accession>
<dbReference type="Pfam" id="PF09943">
    <property type="entry name" value="DUF2175"/>
    <property type="match status" value="1"/>
</dbReference>